<sequence length="483" mass="52577">MESTISWFTCLVLLNPDLVLNPQPERGTGTVSGLFLFQSIFSLDDSLCSSFGVSLSFFSSKREETMFRIAQKLLSSSTTAVRSTQSPSLTRSFSANGPDVDPVSLQMINYALSLSNSNKSTESYAQSLLILEQCLSTANVREGVDDNFVDNTRGTVLLAMSTLLSESGDVGEAMEKLERIRDLKSSSLGVRVAAMEALVGLNLERGQDVDLSSMLADECLELDKTDTEDGVLRVRAKGIKGLVELVRGNIEMAEKCFEETQSDEGCSGNVALSHGELLHASGKFSLAKSFYEKAIQGVPSTKEFAGLSGLAACNMVLAEVLLAATCALGQLEAHSGNFHEAEEMLTKALTKAEEHFGSHHPKVGVILTCIAFMYRDKARLERSSSILIQEGLYRRAIDLLKAPALETEGVDAKGERRDVVALARGGYAEILCLQQNRKGEGERMKSWAQSTWRNRRLSLAEALKFSESSPKVAVVDSRICRVL</sequence>
<name>A0A7J7M603_9MAGN</name>
<organism evidence="1 2">
    <name type="scientific">Kingdonia uniflora</name>
    <dbReference type="NCBI Taxonomy" id="39325"/>
    <lineage>
        <taxon>Eukaryota</taxon>
        <taxon>Viridiplantae</taxon>
        <taxon>Streptophyta</taxon>
        <taxon>Embryophyta</taxon>
        <taxon>Tracheophyta</taxon>
        <taxon>Spermatophyta</taxon>
        <taxon>Magnoliopsida</taxon>
        <taxon>Ranunculales</taxon>
        <taxon>Circaeasteraceae</taxon>
        <taxon>Kingdonia</taxon>
    </lineage>
</organism>
<evidence type="ECO:0000313" key="2">
    <source>
        <dbReference type="Proteomes" id="UP000541444"/>
    </source>
</evidence>
<dbReference type="Gene3D" id="1.25.40.10">
    <property type="entry name" value="Tetratricopeptide repeat domain"/>
    <property type="match status" value="2"/>
</dbReference>
<evidence type="ECO:0000313" key="1">
    <source>
        <dbReference type="EMBL" id="KAF6150295.1"/>
    </source>
</evidence>
<accession>A0A7J7M603</accession>
<dbReference type="InterPro" id="IPR011990">
    <property type="entry name" value="TPR-like_helical_dom_sf"/>
</dbReference>
<dbReference type="AlphaFoldDB" id="A0A7J7M603"/>
<dbReference type="GO" id="GO:0005739">
    <property type="term" value="C:mitochondrion"/>
    <property type="evidence" value="ECO:0007669"/>
    <property type="project" value="TreeGrafter"/>
</dbReference>
<dbReference type="Proteomes" id="UP000541444">
    <property type="component" value="Unassembled WGS sequence"/>
</dbReference>
<dbReference type="OrthoDB" id="1892356at2759"/>
<dbReference type="EMBL" id="JACGCM010001747">
    <property type="protein sequence ID" value="KAF6150295.1"/>
    <property type="molecule type" value="Genomic_DNA"/>
</dbReference>
<keyword evidence="2" id="KW-1185">Reference proteome</keyword>
<dbReference type="Pfam" id="PF13374">
    <property type="entry name" value="TPR_10"/>
    <property type="match status" value="1"/>
</dbReference>
<comment type="caution">
    <text evidence="1">The sequence shown here is derived from an EMBL/GenBank/DDBJ whole genome shotgun (WGS) entry which is preliminary data.</text>
</comment>
<protein>
    <submittedName>
        <fullName evidence="1">Uncharacterized protein</fullName>
    </submittedName>
</protein>
<proteinExistence type="predicted"/>
<dbReference type="PANTHER" id="PTHR47868">
    <property type="entry name" value="OS05G0457700 PROTEIN"/>
    <property type="match status" value="1"/>
</dbReference>
<dbReference type="PANTHER" id="PTHR47868:SF2">
    <property type="entry name" value="OS05G0457700 PROTEIN"/>
    <property type="match status" value="1"/>
</dbReference>
<dbReference type="SUPFAM" id="SSF48452">
    <property type="entry name" value="TPR-like"/>
    <property type="match status" value="2"/>
</dbReference>
<reference evidence="1 2" key="1">
    <citation type="journal article" date="2020" name="IScience">
        <title>Genome Sequencing of the Endangered Kingdonia uniflora (Circaeasteraceae, Ranunculales) Reveals Potential Mechanisms of Evolutionary Specialization.</title>
        <authorList>
            <person name="Sun Y."/>
            <person name="Deng T."/>
            <person name="Zhang A."/>
            <person name="Moore M.J."/>
            <person name="Landis J.B."/>
            <person name="Lin N."/>
            <person name="Zhang H."/>
            <person name="Zhang X."/>
            <person name="Huang J."/>
            <person name="Zhang X."/>
            <person name="Sun H."/>
            <person name="Wang H."/>
        </authorList>
    </citation>
    <scope>NUCLEOTIDE SEQUENCE [LARGE SCALE GENOMIC DNA]</scope>
    <source>
        <strain evidence="1">TB1705</strain>
        <tissue evidence="1">Leaf</tissue>
    </source>
</reference>
<gene>
    <name evidence="1" type="ORF">GIB67_033994</name>
</gene>